<gene>
    <name evidence="2" type="ORF">C1752_05033</name>
</gene>
<dbReference type="SUPFAM" id="SSF53850">
    <property type="entry name" value="Periplasmic binding protein-like II"/>
    <property type="match status" value="1"/>
</dbReference>
<protein>
    <recommendedName>
        <fullName evidence="4">Phosphonate ABC transporter substrate-binding protein</fullName>
    </recommendedName>
</protein>
<evidence type="ECO:0008006" key="4">
    <source>
        <dbReference type="Google" id="ProtNLM"/>
    </source>
</evidence>
<proteinExistence type="predicted"/>
<dbReference type="PANTHER" id="PTHR35841">
    <property type="entry name" value="PHOSPHONATES-BINDING PERIPLASMIC PROTEIN"/>
    <property type="match status" value="1"/>
</dbReference>
<keyword evidence="1" id="KW-0732">Signal</keyword>
<feature type="signal peptide" evidence="1">
    <location>
        <begin position="1"/>
        <end position="21"/>
    </location>
</feature>
<dbReference type="OrthoDB" id="480969at2"/>
<evidence type="ECO:0000256" key="1">
    <source>
        <dbReference type="SAM" id="SignalP"/>
    </source>
</evidence>
<accession>A0A2W1JJH1</accession>
<dbReference type="PANTHER" id="PTHR35841:SF1">
    <property type="entry name" value="PHOSPHONATES-BINDING PERIPLASMIC PROTEIN"/>
    <property type="match status" value="1"/>
</dbReference>
<feature type="chain" id="PRO_5015866948" description="Phosphonate ABC transporter substrate-binding protein" evidence="1">
    <location>
        <begin position="22"/>
        <end position="288"/>
    </location>
</feature>
<keyword evidence="3" id="KW-1185">Reference proteome</keyword>
<evidence type="ECO:0000313" key="3">
    <source>
        <dbReference type="Proteomes" id="UP000248857"/>
    </source>
</evidence>
<name>A0A2W1JJH1_9CYAN</name>
<dbReference type="Gene3D" id="3.40.190.10">
    <property type="entry name" value="Periplasmic binding protein-like II"/>
    <property type="match status" value="2"/>
</dbReference>
<sequence length="288" mass="30985">MPSRRLFLSCSLILMAFLAGCGPTTDSGTKRRLTIGVVSYGEGQRSLEQFEGLKNHLGTSLKSLIELEPALNERQAIQQIERNSWDLVFAPPGLAALAISQEQYLPLLSRTGGTKERSIVVVPDNSPAQSLEDLASKPLALGQEGSATGYYLPLYNLYGLTMSEVSLAATPKGVLQLLDSGSAFAGALSVAELEKYRSEFSGTKFRVLFRDSHAVPAGSVLVGPTVDRNLQEEIRTALESAGAPVAAAAGYAANSEPPDYSYLIKVVKRVRPIAERIKEKPAPLYESE</sequence>
<reference evidence="2 3" key="1">
    <citation type="journal article" date="2018" name="Sci. Rep.">
        <title>A novel species of the marine cyanobacterium Acaryochloris with a unique pigment content and lifestyle.</title>
        <authorList>
            <person name="Partensky F."/>
            <person name="Six C."/>
            <person name="Ratin M."/>
            <person name="Garczarek L."/>
            <person name="Vaulot D."/>
            <person name="Probert I."/>
            <person name="Calteau A."/>
            <person name="Gourvil P."/>
            <person name="Marie D."/>
            <person name="Grebert T."/>
            <person name="Bouchier C."/>
            <person name="Le Panse S."/>
            <person name="Gachenot M."/>
            <person name="Rodriguez F."/>
            <person name="Garrido J.L."/>
        </authorList>
    </citation>
    <scope>NUCLEOTIDE SEQUENCE [LARGE SCALE GENOMIC DNA]</scope>
    <source>
        <strain evidence="2 3">RCC1774</strain>
    </source>
</reference>
<dbReference type="RefSeq" id="WP_110987841.1">
    <property type="nucleotide sequence ID" value="NZ_CAWNWM010000015.1"/>
</dbReference>
<dbReference type="PROSITE" id="PS51257">
    <property type="entry name" value="PROKAR_LIPOPROTEIN"/>
    <property type="match status" value="1"/>
</dbReference>
<dbReference type="AlphaFoldDB" id="A0A2W1JJH1"/>
<organism evidence="2 3">
    <name type="scientific">Acaryochloris thomasi RCC1774</name>
    <dbReference type="NCBI Taxonomy" id="1764569"/>
    <lineage>
        <taxon>Bacteria</taxon>
        <taxon>Bacillati</taxon>
        <taxon>Cyanobacteriota</taxon>
        <taxon>Cyanophyceae</taxon>
        <taxon>Acaryochloridales</taxon>
        <taxon>Acaryochloridaceae</taxon>
        <taxon>Acaryochloris</taxon>
        <taxon>Acaryochloris thomasi</taxon>
    </lineage>
</organism>
<dbReference type="Proteomes" id="UP000248857">
    <property type="component" value="Unassembled WGS sequence"/>
</dbReference>
<dbReference type="EMBL" id="PQWO01000015">
    <property type="protein sequence ID" value="PZD71645.1"/>
    <property type="molecule type" value="Genomic_DNA"/>
</dbReference>
<comment type="caution">
    <text evidence="2">The sequence shown here is derived from an EMBL/GenBank/DDBJ whole genome shotgun (WGS) entry which is preliminary data.</text>
</comment>
<evidence type="ECO:0000313" key="2">
    <source>
        <dbReference type="EMBL" id="PZD71645.1"/>
    </source>
</evidence>
<dbReference type="Pfam" id="PF12974">
    <property type="entry name" value="Phosphonate-bd"/>
    <property type="match status" value="1"/>
</dbReference>